<dbReference type="Pfam" id="PF04266">
    <property type="entry name" value="ASCH"/>
    <property type="match status" value="1"/>
</dbReference>
<dbReference type="Pfam" id="PF06221">
    <property type="entry name" value="zf-C2HC5"/>
    <property type="match status" value="1"/>
</dbReference>
<dbReference type="InterPro" id="IPR009349">
    <property type="entry name" value="TRIP4/RQT4_C2HC5_Znf"/>
</dbReference>
<dbReference type="InterPro" id="IPR039128">
    <property type="entry name" value="TRIP4-like"/>
</dbReference>
<feature type="region of interest" description="Disordered" evidence="1">
    <location>
        <begin position="85"/>
        <end position="125"/>
    </location>
</feature>
<proteinExistence type="predicted"/>
<evidence type="ECO:0000313" key="3">
    <source>
        <dbReference type="EMBL" id="KAK1124341.1"/>
    </source>
</evidence>
<feature type="compositionally biased region" description="Basic and acidic residues" evidence="1">
    <location>
        <begin position="113"/>
        <end position="125"/>
    </location>
</feature>
<dbReference type="CDD" id="cd06554">
    <property type="entry name" value="ASCH_ASC-1_like"/>
    <property type="match status" value="1"/>
</dbReference>
<dbReference type="PANTHER" id="PTHR12963">
    <property type="entry name" value="THYROID RECEPTOR INTERACTING PROTEIN RELATED"/>
    <property type="match status" value="1"/>
</dbReference>
<dbReference type="Gene3D" id="2.30.130.30">
    <property type="entry name" value="Hypothetical protein"/>
    <property type="match status" value="1"/>
</dbReference>
<dbReference type="SUPFAM" id="SSF88697">
    <property type="entry name" value="PUA domain-like"/>
    <property type="match status" value="1"/>
</dbReference>
<dbReference type="EMBL" id="JAHYIQ010000018">
    <property type="protein sequence ID" value="KAK1124341.1"/>
    <property type="molecule type" value="Genomic_DNA"/>
</dbReference>
<comment type="caution">
    <text evidence="3">The sequence shown here is derived from an EMBL/GenBank/DDBJ whole genome shotgun (WGS) entry which is preliminary data.</text>
</comment>
<accession>A0AA40FSV2</accession>
<dbReference type="Proteomes" id="UP001177670">
    <property type="component" value="Unassembled WGS sequence"/>
</dbReference>
<feature type="compositionally biased region" description="Basic and acidic residues" evidence="1">
    <location>
        <begin position="87"/>
        <end position="103"/>
    </location>
</feature>
<reference evidence="3" key="1">
    <citation type="submission" date="2021-10" db="EMBL/GenBank/DDBJ databases">
        <title>Melipona bicolor Genome sequencing and assembly.</title>
        <authorList>
            <person name="Araujo N.S."/>
            <person name="Arias M.C."/>
        </authorList>
    </citation>
    <scope>NUCLEOTIDE SEQUENCE</scope>
    <source>
        <strain evidence="3">USP_2M_L1-L4_2017</strain>
        <tissue evidence="3">Whole body</tissue>
    </source>
</reference>
<evidence type="ECO:0000313" key="4">
    <source>
        <dbReference type="Proteomes" id="UP001177670"/>
    </source>
</evidence>
<dbReference type="InterPro" id="IPR056994">
    <property type="entry name" value="TRI4_N"/>
</dbReference>
<dbReference type="Pfam" id="PF23134">
    <property type="entry name" value="TRIP4_3rd"/>
    <property type="match status" value="1"/>
</dbReference>
<dbReference type="GO" id="GO:0072344">
    <property type="term" value="P:rescue of stalled ribosome"/>
    <property type="evidence" value="ECO:0007669"/>
    <property type="project" value="InterPro"/>
</dbReference>
<feature type="domain" description="ASCH" evidence="2">
    <location>
        <begin position="381"/>
        <end position="490"/>
    </location>
</feature>
<dbReference type="GO" id="GO:0180022">
    <property type="term" value="C:RQC-trigger complex"/>
    <property type="evidence" value="ECO:0007669"/>
    <property type="project" value="InterPro"/>
</dbReference>
<dbReference type="InterPro" id="IPR056993">
    <property type="entry name" value="TRIP4_3rd_dom"/>
</dbReference>
<dbReference type="InterPro" id="IPR015947">
    <property type="entry name" value="PUA-like_sf"/>
</dbReference>
<organism evidence="3 4">
    <name type="scientific">Melipona bicolor</name>
    <dbReference type="NCBI Taxonomy" id="60889"/>
    <lineage>
        <taxon>Eukaryota</taxon>
        <taxon>Metazoa</taxon>
        <taxon>Ecdysozoa</taxon>
        <taxon>Arthropoda</taxon>
        <taxon>Hexapoda</taxon>
        <taxon>Insecta</taxon>
        <taxon>Pterygota</taxon>
        <taxon>Neoptera</taxon>
        <taxon>Endopterygota</taxon>
        <taxon>Hymenoptera</taxon>
        <taxon>Apocrita</taxon>
        <taxon>Aculeata</taxon>
        <taxon>Apoidea</taxon>
        <taxon>Anthophila</taxon>
        <taxon>Apidae</taxon>
        <taxon>Melipona</taxon>
    </lineage>
</organism>
<evidence type="ECO:0000256" key="1">
    <source>
        <dbReference type="SAM" id="MobiDB-lite"/>
    </source>
</evidence>
<keyword evidence="4" id="KW-1185">Reference proteome</keyword>
<sequence length="524" mass="61310">MILTHEILSLIFLQYCFNNFAKMEKWIHENLSEIFDFPVSTEFAKVIMKMENERDLDEYLLSLLDYTNGKHRQFISELKKRQALSKDQNKYKKENDMDNGKKKQNEKKKGKVKGKESKENKQTQEVIKIDKSEKKKPKFVNISSESGILLKGRYKCNCETKEHSLINNCLNCGRIVCAQEGAGPCFFCKELVCSQEEQTILSSNTKQADQLYNKLINQKTNKNLEESIKQRDKLLEYDRNGLQCTKVIDDECDYYQSNSTWLTDKQREKSKKLEEEMHEKKHMSRLNRKICATIDFTGREIIEKNATENFEKFSEEYLQDVSESFSEIESNNICPHIEFNRPMYIESNELQPRTKAIISFNTRNIIQDKEYLEMSDPGLCLSMHQPYASLLVAGIKVHEGRTWYSSHRGRLWIAATSKIPTKEEISNVEQCYRLLKNEKLMFPEIYSTSCLLGCVTIVDVLTQEEYKKSYPDGESDSPYVFICENFFTLPIKFPIQGKHKIYKLDPKIHHAALKMLDKCTKNSH</sequence>
<dbReference type="FunFam" id="2.30.130.30:FF:000006">
    <property type="entry name" value="Putative_zinc_finger_motif_-_C2HC5-type /ASCH_domain_containing_protein_-_putative"/>
    <property type="match status" value="1"/>
</dbReference>
<dbReference type="PANTHER" id="PTHR12963:SF4">
    <property type="entry name" value="ACTIVATING SIGNAL COINTEGRATOR 1"/>
    <property type="match status" value="1"/>
</dbReference>
<dbReference type="InterPro" id="IPR007374">
    <property type="entry name" value="ASCH_domain"/>
</dbReference>
<name>A0AA40FSV2_9HYME</name>
<gene>
    <name evidence="3" type="ORF">K0M31_006710</name>
</gene>
<dbReference type="GO" id="GO:0005634">
    <property type="term" value="C:nucleus"/>
    <property type="evidence" value="ECO:0007669"/>
    <property type="project" value="InterPro"/>
</dbReference>
<protein>
    <recommendedName>
        <fullName evidence="2">ASCH domain-containing protein</fullName>
    </recommendedName>
</protein>
<dbReference type="Pfam" id="PF23135">
    <property type="entry name" value="TRI4_N"/>
    <property type="match status" value="1"/>
</dbReference>
<dbReference type="AlphaFoldDB" id="A0AA40FSV2"/>
<dbReference type="SMART" id="SM01022">
    <property type="entry name" value="ASCH"/>
    <property type="match status" value="1"/>
</dbReference>
<evidence type="ECO:0000259" key="2">
    <source>
        <dbReference type="SMART" id="SM01022"/>
    </source>
</evidence>
<dbReference type="GO" id="GO:0008270">
    <property type="term" value="F:zinc ion binding"/>
    <property type="evidence" value="ECO:0007669"/>
    <property type="project" value="InterPro"/>
</dbReference>